<feature type="transmembrane region" description="Helical" evidence="1">
    <location>
        <begin position="135"/>
        <end position="154"/>
    </location>
</feature>
<dbReference type="AlphaFoldDB" id="A0A1E3A0H3"/>
<reference evidence="2 3" key="1">
    <citation type="submission" date="2016-07" db="EMBL/GenBank/DDBJ databases">
        <title>Characterization of isolates of Eisenbergiella tayi derived from blood cultures, using whole genome sequencing.</title>
        <authorList>
            <person name="Burdz T."/>
            <person name="Wiebe D."/>
            <person name="Huynh C."/>
            <person name="Bernard K."/>
        </authorList>
    </citation>
    <scope>NUCLEOTIDE SEQUENCE [LARGE SCALE GENOMIC DNA]</scope>
    <source>
        <strain evidence="2 3">NML 120489</strain>
    </source>
</reference>
<dbReference type="GeneID" id="93304240"/>
<dbReference type="NCBIfam" id="NF037970">
    <property type="entry name" value="vanZ_1"/>
    <property type="match status" value="1"/>
</dbReference>
<protein>
    <recommendedName>
        <fullName evidence="4">VanZ-like domain-containing protein</fullName>
    </recommendedName>
</protein>
<feature type="transmembrane region" description="Helical" evidence="1">
    <location>
        <begin position="74"/>
        <end position="92"/>
    </location>
</feature>
<comment type="caution">
    <text evidence="2">The sequence shown here is derived from an EMBL/GenBank/DDBJ whole genome shotgun (WGS) entry which is preliminary data.</text>
</comment>
<dbReference type="RefSeq" id="WP_069159569.1">
    <property type="nucleotide sequence ID" value="NZ_DBFYTC010000018.1"/>
</dbReference>
<evidence type="ECO:0008006" key="4">
    <source>
        <dbReference type="Google" id="ProtNLM"/>
    </source>
</evidence>
<feature type="transmembrane region" description="Helical" evidence="1">
    <location>
        <begin position="12"/>
        <end position="31"/>
    </location>
</feature>
<name>A0A1E3A0H3_9FIRM</name>
<dbReference type="EMBL" id="MCGI01000010">
    <property type="protein sequence ID" value="ODM02255.1"/>
    <property type="molecule type" value="Genomic_DNA"/>
</dbReference>
<evidence type="ECO:0000313" key="3">
    <source>
        <dbReference type="Proteomes" id="UP000095003"/>
    </source>
</evidence>
<dbReference type="Proteomes" id="UP000095003">
    <property type="component" value="Unassembled WGS sequence"/>
</dbReference>
<evidence type="ECO:0000256" key="1">
    <source>
        <dbReference type="SAM" id="Phobius"/>
    </source>
</evidence>
<keyword evidence="1" id="KW-0472">Membrane</keyword>
<organism evidence="2 3">
    <name type="scientific">Eisenbergiella tayi</name>
    <dbReference type="NCBI Taxonomy" id="1432052"/>
    <lineage>
        <taxon>Bacteria</taxon>
        <taxon>Bacillati</taxon>
        <taxon>Bacillota</taxon>
        <taxon>Clostridia</taxon>
        <taxon>Lachnospirales</taxon>
        <taxon>Lachnospiraceae</taxon>
        <taxon>Eisenbergiella</taxon>
    </lineage>
</organism>
<keyword evidence="1" id="KW-0812">Transmembrane</keyword>
<accession>A0A1E3A0H3</accession>
<evidence type="ECO:0000313" key="2">
    <source>
        <dbReference type="EMBL" id="ODM02255.1"/>
    </source>
</evidence>
<feature type="transmembrane region" description="Helical" evidence="1">
    <location>
        <begin position="99"/>
        <end position="115"/>
    </location>
</feature>
<keyword evidence="1" id="KW-1133">Transmembrane helix</keyword>
<proteinExistence type="predicted"/>
<gene>
    <name evidence="2" type="ORF">BEH84_06398</name>
</gene>
<sequence length="168" mass="19223">MNQSPRPKPWLPYILWTMFAFILLITLYLSFQSGPATKALEKPLVTQVTGTLKNTPTQEQILTITYYLRQAGRAILFFALGFTGSWAIILTFRKVTTKIRILSTASMLFVIAFFTEFMKLFIEGRHYSFPQCLEGFFFGMLGYLCIGMILYLTAHHKDRIKKNAGAEA</sequence>